<feature type="signal peptide" evidence="2">
    <location>
        <begin position="1"/>
        <end position="23"/>
    </location>
</feature>
<evidence type="ECO:0000256" key="2">
    <source>
        <dbReference type="SAM" id="SignalP"/>
    </source>
</evidence>
<evidence type="ECO:0000256" key="1">
    <source>
        <dbReference type="SAM" id="MobiDB-lite"/>
    </source>
</evidence>
<feature type="compositionally biased region" description="Basic residues" evidence="1">
    <location>
        <begin position="41"/>
        <end position="64"/>
    </location>
</feature>
<accession>A0ABT4QC35</accession>
<evidence type="ECO:0000313" key="3">
    <source>
        <dbReference type="EMBL" id="MCZ8514327.1"/>
    </source>
</evidence>
<reference evidence="3 4" key="1">
    <citation type="submission" date="2022-12" db="EMBL/GenBank/DDBJ databases">
        <title>Draft genome sequence of Paenibacillus sp. dW9.</title>
        <authorList>
            <person name="Choi E.-W."/>
            <person name="Kim D.-U."/>
        </authorList>
    </citation>
    <scope>NUCLEOTIDE SEQUENCE [LARGE SCALE GENOMIC DNA]</scope>
    <source>
        <strain evidence="4">dW9</strain>
    </source>
</reference>
<feature type="region of interest" description="Disordered" evidence="1">
    <location>
        <begin position="24"/>
        <end position="64"/>
    </location>
</feature>
<dbReference type="Proteomes" id="UP001527882">
    <property type="component" value="Unassembled WGS sequence"/>
</dbReference>
<dbReference type="RefSeq" id="WP_269882845.1">
    <property type="nucleotide sequence ID" value="NZ_JAQAGZ010000011.1"/>
</dbReference>
<name>A0ABT4QC35_9BACL</name>
<feature type="chain" id="PRO_5045328093" description="Acid shock protein" evidence="2">
    <location>
        <begin position="24"/>
        <end position="64"/>
    </location>
</feature>
<sequence>MNKLLLLAMSVVLVFSFAGSVSAAAPHKSVKAKTQVSSHQGKQKVAKKAKQTKQGKKKQQSSTK</sequence>
<evidence type="ECO:0000313" key="4">
    <source>
        <dbReference type="Proteomes" id="UP001527882"/>
    </source>
</evidence>
<keyword evidence="4" id="KW-1185">Reference proteome</keyword>
<keyword evidence="2" id="KW-0732">Signal</keyword>
<evidence type="ECO:0008006" key="5">
    <source>
        <dbReference type="Google" id="ProtNLM"/>
    </source>
</evidence>
<dbReference type="EMBL" id="JAQAGZ010000011">
    <property type="protein sequence ID" value="MCZ8514327.1"/>
    <property type="molecule type" value="Genomic_DNA"/>
</dbReference>
<organism evidence="3 4">
    <name type="scientific">Paenibacillus gyeongsangnamensis</name>
    <dbReference type="NCBI Taxonomy" id="3388067"/>
    <lineage>
        <taxon>Bacteria</taxon>
        <taxon>Bacillati</taxon>
        <taxon>Bacillota</taxon>
        <taxon>Bacilli</taxon>
        <taxon>Bacillales</taxon>
        <taxon>Paenibacillaceae</taxon>
        <taxon>Paenibacillus</taxon>
    </lineage>
</organism>
<proteinExistence type="predicted"/>
<gene>
    <name evidence="3" type="ORF">O9H85_18220</name>
</gene>
<protein>
    <recommendedName>
        <fullName evidence="5">Acid shock protein</fullName>
    </recommendedName>
</protein>
<comment type="caution">
    <text evidence="3">The sequence shown here is derived from an EMBL/GenBank/DDBJ whole genome shotgun (WGS) entry which is preliminary data.</text>
</comment>